<sequence>MSPACRGPPLLTRPPPAQKPSHYTQQTQPGHWANEGGPSPYEVFKAAYPDYSENCRKFVSACLSLNQLRRERKIPEFLYDDYIRAHSSDYLLYISECDRKNVETILPAIQWYNETAKQIQYRGGVISKDNIVAVLAAHSDEARAVRRSLGDSQSTASESNAEDGDEEVEDALSADEQEEEEQSRFSPELHIKSPGLPPPRAASTPMQGHDTANDRHASNKKRRLSSPQSANRTKRAAASTALRAATRHEATPAVAGRGSTASDKHTTSAPKEPSRVQSVSRRTHGSELSAPVPSSPPPLRNRSDENKVMAATSVVARPQRANKTSAGAPAQHTHQSKSPDLPPHLIQDGAENEDSDDDAYEPAPRAATVPAAQSRLSATIVPAAAAAAAAAATSPPDRFSSVAPTQSRFKPANRGSTGNEVKSASLDTGLAMARADQDHGTVASETNTPRPRKRVDESPAERSRSFRAFLKARQARTPSSTMPSKM</sequence>
<dbReference type="EMBL" id="KZ678488">
    <property type="protein sequence ID" value="PSR82049.1"/>
    <property type="molecule type" value="Genomic_DNA"/>
</dbReference>
<organism evidence="2 3">
    <name type="scientific">Coniella lustricola</name>
    <dbReference type="NCBI Taxonomy" id="2025994"/>
    <lineage>
        <taxon>Eukaryota</taxon>
        <taxon>Fungi</taxon>
        <taxon>Dikarya</taxon>
        <taxon>Ascomycota</taxon>
        <taxon>Pezizomycotina</taxon>
        <taxon>Sordariomycetes</taxon>
        <taxon>Sordariomycetidae</taxon>
        <taxon>Diaporthales</taxon>
        <taxon>Schizoparmaceae</taxon>
        <taxon>Coniella</taxon>
    </lineage>
</organism>
<dbReference type="STRING" id="2025994.A0A2T3A362"/>
<dbReference type="Proteomes" id="UP000241462">
    <property type="component" value="Unassembled WGS sequence"/>
</dbReference>
<feature type="compositionally biased region" description="Acidic residues" evidence="1">
    <location>
        <begin position="350"/>
        <end position="360"/>
    </location>
</feature>
<dbReference type="OrthoDB" id="3538943at2759"/>
<feature type="compositionally biased region" description="Polar residues" evidence="1">
    <location>
        <begin position="476"/>
        <end position="486"/>
    </location>
</feature>
<feature type="compositionally biased region" description="Basic and acidic residues" evidence="1">
    <location>
        <begin position="454"/>
        <end position="464"/>
    </location>
</feature>
<feature type="compositionally biased region" description="Polar residues" evidence="1">
    <location>
        <begin position="150"/>
        <end position="159"/>
    </location>
</feature>
<feature type="region of interest" description="Disordered" evidence="1">
    <location>
        <begin position="1"/>
        <end position="35"/>
    </location>
</feature>
<evidence type="ECO:0000313" key="2">
    <source>
        <dbReference type="EMBL" id="PSR82049.1"/>
    </source>
</evidence>
<feature type="region of interest" description="Disordered" evidence="1">
    <location>
        <begin position="146"/>
        <end position="486"/>
    </location>
</feature>
<evidence type="ECO:0000256" key="1">
    <source>
        <dbReference type="SAM" id="MobiDB-lite"/>
    </source>
</evidence>
<dbReference type="AlphaFoldDB" id="A0A2T3A362"/>
<evidence type="ECO:0000313" key="3">
    <source>
        <dbReference type="Proteomes" id="UP000241462"/>
    </source>
</evidence>
<keyword evidence="3" id="KW-1185">Reference proteome</keyword>
<accession>A0A2T3A362</accession>
<proteinExistence type="predicted"/>
<protein>
    <submittedName>
        <fullName evidence="2">Uncharacterized protein</fullName>
    </submittedName>
</protein>
<feature type="compositionally biased region" description="Polar residues" evidence="1">
    <location>
        <begin position="402"/>
        <end position="426"/>
    </location>
</feature>
<reference evidence="2 3" key="1">
    <citation type="journal article" date="2018" name="Mycol. Prog.">
        <title>Coniella lustricola, a new species from submerged detritus.</title>
        <authorList>
            <person name="Raudabaugh D.B."/>
            <person name="Iturriaga T."/>
            <person name="Carver A."/>
            <person name="Mondo S."/>
            <person name="Pangilinan J."/>
            <person name="Lipzen A."/>
            <person name="He G."/>
            <person name="Amirebrahimi M."/>
            <person name="Grigoriev I.V."/>
            <person name="Miller A.N."/>
        </authorList>
    </citation>
    <scope>NUCLEOTIDE SEQUENCE [LARGE SCALE GENOMIC DNA]</scope>
    <source>
        <strain evidence="2 3">B22-T-1</strain>
    </source>
</reference>
<name>A0A2T3A362_9PEZI</name>
<dbReference type="InParanoid" id="A0A2T3A362"/>
<gene>
    <name evidence="2" type="ORF">BD289DRAFT_454524</name>
</gene>
<feature type="compositionally biased region" description="Acidic residues" evidence="1">
    <location>
        <begin position="160"/>
        <end position="181"/>
    </location>
</feature>
<feature type="compositionally biased region" description="Low complexity" evidence="1">
    <location>
        <begin position="383"/>
        <end position="392"/>
    </location>
</feature>